<dbReference type="Gene3D" id="2.60.120.10">
    <property type="entry name" value="Jelly Rolls"/>
    <property type="match status" value="1"/>
</dbReference>
<dbReference type="SUPFAM" id="SSF51182">
    <property type="entry name" value="RmlC-like cupins"/>
    <property type="match status" value="1"/>
</dbReference>
<reference evidence="2 3" key="1">
    <citation type="submission" date="2019-11" db="EMBL/GenBank/DDBJ databases">
        <title>Comparative genomics of hydrocarbon-degrading Desulfosarcina strains.</title>
        <authorList>
            <person name="Watanabe M."/>
            <person name="Kojima H."/>
            <person name="Fukui M."/>
        </authorList>
    </citation>
    <scope>NUCLEOTIDE SEQUENCE [LARGE SCALE GENOMIC DNA]</scope>
    <source>
        <strain evidence="2 3">PP31</strain>
    </source>
</reference>
<organism evidence="2 3">
    <name type="scientific">Desulfosarcina widdelii</name>
    <dbReference type="NCBI Taxonomy" id="947919"/>
    <lineage>
        <taxon>Bacteria</taxon>
        <taxon>Pseudomonadati</taxon>
        <taxon>Thermodesulfobacteriota</taxon>
        <taxon>Desulfobacteria</taxon>
        <taxon>Desulfobacterales</taxon>
        <taxon>Desulfosarcinaceae</taxon>
        <taxon>Desulfosarcina</taxon>
    </lineage>
</organism>
<dbReference type="AlphaFoldDB" id="A0A5K7Z439"/>
<proteinExistence type="predicted"/>
<accession>A0A5K7Z439</accession>
<evidence type="ECO:0000259" key="1">
    <source>
        <dbReference type="Pfam" id="PF07883"/>
    </source>
</evidence>
<keyword evidence="3" id="KW-1185">Reference proteome</keyword>
<dbReference type="InterPro" id="IPR014710">
    <property type="entry name" value="RmlC-like_jellyroll"/>
</dbReference>
<dbReference type="Pfam" id="PF07883">
    <property type="entry name" value="Cupin_2"/>
    <property type="match status" value="1"/>
</dbReference>
<dbReference type="EMBL" id="AP021875">
    <property type="protein sequence ID" value="BBO75748.1"/>
    <property type="molecule type" value="Genomic_DNA"/>
</dbReference>
<feature type="domain" description="Cupin type-2" evidence="1">
    <location>
        <begin position="39"/>
        <end position="107"/>
    </location>
</feature>
<evidence type="ECO:0000313" key="2">
    <source>
        <dbReference type="EMBL" id="BBO75748.1"/>
    </source>
</evidence>
<dbReference type="InterPro" id="IPR011051">
    <property type="entry name" value="RmlC_Cupin_sf"/>
</dbReference>
<dbReference type="InterPro" id="IPR013096">
    <property type="entry name" value="Cupin_2"/>
</dbReference>
<dbReference type="OrthoDB" id="9180677at2"/>
<gene>
    <name evidence="2" type="ORF">DSCW_31650</name>
</gene>
<protein>
    <recommendedName>
        <fullName evidence="1">Cupin type-2 domain-containing protein</fullName>
    </recommendedName>
</protein>
<evidence type="ECO:0000313" key="3">
    <source>
        <dbReference type="Proteomes" id="UP000427769"/>
    </source>
</evidence>
<dbReference type="PANTHER" id="PTHR36114">
    <property type="entry name" value="16.7 KDA PROTEIN IN WHIE LOCUS"/>
    <property type="match status" value="1"/>
</dbReference>
<dbReference type="Proteomes" id="UP000427769">
    <property type="component" value="Chromosome"/>
</dbReference>
<dbReference type="CDD" id="cd02214">
    <property type="entry name" value="cupin_MJ1618"/>
    <property type="match status" value="1"/>
</dbReference>
<dbReference type="KEGG" id="dwd:DSCW_31650"/>
<dbReference type="InterPro" id="IPR052044">
    <property type="entry name" value="PKS_Associated_Protein"/>
</dbReference>
<dbReference type="RefSeq" id="WP_155304644.1">
    <property type="nucleotide sequence ID" value="NZ_AP021875.1"/>
</dbReference>
<name>A0A5K7Z439_9BACT</name>
<dbReference type="PANTHER" id="PTHR36114:SF8">
    <property type="entry name" value="CUPIN TYPE-1 DOMAIN-CONTAINING PROTEIN"/>
    <property type="match status" value="1"/>
</dbReference>
<sequence length="124" mass="13669">MNPRIRRAKPEDEYYFKEGCHILEMSNAPDDPEVSIARARVAPGVTTRLHRLDGITERYVILEGSGQVSLGGQAAQTVGPGDVVIIPPRCSQQIENSGTTDLLFLAICTPRFIPEAYEDMDEPV</sequence>